<evidence type="ECO:0000256" key="1">
    <source>
        <dbReference type="SAM" id="MobiDB-lite"/>
    </source>
</evidence>
<proteinExistence type="predicted"/>
<name>A0A0B2P2X6_GLYSO</name>
<dbReference type="Proteomes" id="UP000053555">
    <property type="component" value="Unassembled WGS sequence"/>
</dbReference>
<dbReference type="EMBL" id="KN669721">
    <property type="protein sequence ID" value="KHN03666.1"/>
    <property type="molecule type" value="Genomic_DNA"/>
</dbReference>
<feature type="region of interest" description="Disordered" evidence="1">
    <location>
        <begin position="56"/>
        <end position="75"/>
    </location>
</feature>
<organism evidence="2">
    <name type="scientific">Glycine soja</name>
    <name type="common">Wild soybean</name>
    <dbReference type="NCBI Taxonomy" id="3848"/>
    <lineage>
        <taxon>Eukaryota</taxon>
        <taxon>Viridiplantae</taxon>
        <taxon>Streptophyta</taxon>
        <taxon>Embryophyta</taxon>
        <taxon>Tracheophyta</taxon>
        <taxon>Spermatophyta</taxon>
        <taxon>Magnoliopsida</taxon>
        <taxon>eudicotyledons</taxon>
        <taxon>Gunneridae</taxon>
        <taxon>Pentapetalae</taxon>
        <taxon>rosids</taxon>
        <taxon>fabids</taxon>
        <taxon>Fabales</taxon>
        <taxon>Fabaceae</taxon>
        <taxon>Papilionoideae</taxon>
        <taxon>50 kb inversion clade</taxon>
        <taxon>NPAAA clade</taxon>
        <taxon>indigoferoid/millettioid clade</taxon>
        <taxon>Phaseoleae</taxon>
        <taxon>Glycine</taxon>
        <taxon>Glycine subgen. Soja</taxon>
    </lineage>
</organism>
<gene>
    <name evidence="2" type="ORF">glysoja_035409</name>
</gene>
<protein>
    <submittedName>
        <fullName evidence="2">Uncharacterized protein</fullName>
    </submittedName>
</protein>
<dbReference type="AlphaFoldDB" id="A0A0B2P2X6"/>
<evidence type="ECO:0000313" key="2">
    <source>
        <dbReference type="EMBL" id="KHN03666.1"/>
    </source>
</evidence>
<reference evidence="2" key="1">
    <citation type="submission" date="2014-07" db="EMBL/GenBank/DDBJ databases">
        <title>Identification of a novel salt tolerance gene in wild soybean by whole-genome sequencing.</title>
        <authorList>
            <person name="Lam H.-M."/>
            <person name="Qi X."/>
            <person name="Li M.-W."/>
            <person name="Liu X."/>
            <person name="Xie M."/>
            <person name="Ni M."/>
            <person name="Xu X."/>
        </authorList>
    </citation>
    <scope>NUCLEOTIDE SEQUENCE [LARGE SCALE GENOMIC DNA]</scope>
    <source>
        <tissue evidence="2">Root</tissue>
    </source>
</reference>
<sequence>MLRKGSLNEPDWLSKSHLLSEEANSLSESGILENVKPESNAQSAHPVNLLSLLALSASKPAKRPVTNSRSARHAR</sequence>
<accession>A0A0B2P2X6</accession>